<feature type="domain" description="Ice-binding protein C-terminal" evidence="3">
    <location>
        <begin position="187"/>
        <end position="209"/>
    </location>
</feature>
<dbReference type="InterPro" id="IPR013424">
    <property type="entry name" value="Ice-binding_C"/>
</dbReference>
<feature type="signal peptide" evidence="2">
    <location>
        <begin position="1"/>
        <end position="29"/>
    </location>
</feature>
<dbReference type="Pfam" id="PF07589">
    <property type="entry name" value="PEP-CTERM"/>
    <property type="match status" value="1"/>
</dbReference>
<evidence type="ECO:0000256" key="2">
    <source>
        <dbReference type="SAM" id="SignalP"/>
    </source>
</evidence>
<accession>A0ABT3TEX8</accession>
<name>A0ABT3TEX8_9GAMM</name>
<evidence type="ECO:0000256" key="1">
    <source>
        <dbReference type="SAM" id="Phobius"/>
    </source>
</evidence>
<keyword evidence="2" id="KW-0732">Signal</keyword>
<feature type="transmembrane region" description="Helical" evidence="1">
    <location>
        <begin position="188"/>
        <end position="205"/>
    </location>
</feature>
<dbReference type="Proteomes" id="UP001143362">
    <property type="component" value="Unassembled WGS sequence"/>
</dbReference>
<gene>
    <name evidence="4" type="ORF">EYC98_08240</name>
</gene>
<sequence>MKIGNKTKGALRKAALILSLGLAANAAQAGFIAVNSPYVSGGISTLGAAGFGGASSTASATFGYGAGSNYSGDYWNSLVFTSDTIFDISLAAFQGGNGDNTGVHLFKWDGAVPGPVERIVNAAFDSVPCGGPLAGTCNLASNVRAGAIQVGDVFATGLAAGDYLIGLYEGNNAPDPGSIAFELTAKPVPAPATLALVGLGLVGIGRSRRRIR</sequence>
<reference evidence="4" key="1">
    <citation type="submission" date="2019-02" db="EMBL/GenBank/DDBJ databases">
        <authorList>
            <person name="Li S.-H."/>
        </authorList>
    </citation>
    <scope>NUCLEOTIDE SEQUENCE</scope>
    <source>
        <strain evidence="4">IMCC14734</strain>
    </source>
</reference>
<protein>
    <submittedName>
        <fullName evidence="4">PEP-CTERM sorting domain-containing protein</fullName>
    </submittedName>
</protein>
<keyword evidence="5" id="KW-1185">Reference proteome</keyword>
<dbReference type="RefSeq" id="WP_279244838.1">
    <property type="nucleotide sequence ID" value="NZ_SHNN01000001.1"/>
</dbReference>
<evidence type="ECO:0000313" key="4">
    <source>
        <dbReference type="EMBL" id="MCX2980861.1"/>
    </source>
</evidence>
<keyword evidence="1" id="KW-1133">Transmembrane helix</keyword>
<keyword evidence="1" id="KW-0812">Transmembrane</keyword>
<evidence type="ECO:0000313" key="5">
    <source>
        <dbReference type="Proteomes" id="UP001143362"/>
    </source>
</evidence>
<feature type="chain" id="PRO_5046940518" evidence="2">
    <location>
        <begin position="30"/>
        <end position="212"/>
    </location>
</feature>
<keyword evidence="1" id="KW-0472">Membrane</keyword>
<evidence type="ECO:0000259" key="3">
    <source>
        <dbReference type="Pfam" id="PF07589"/>
    </source>
</evidence>
<dbReference type="NCBIfam" id="TIGR02595">
    <property type="entry name" value="PEP_CTERM"/>
    <property type="match status" value="1"/>
</dbReference>
<proteinExistence type="predicted"/>
<comment type="caution">
    <text evidence="4">The sequence shown here is derived from an EMBL/GenBank/DDBJ whole genome shotgun (WGS) entry which is preliminary data.</text>
</comment>
<dbReference type="EMBL" id="SHNN01000001">
    <property type="protein sequence ID" value="MCX2980861.1"/>
    <property type="molecule type" value="Genomic_DNA"/>
</dbReference>
<organism evidence="4 5">
    <name type="scientific">Candidatus Litorirhabdus singularis</name>
    <dbReference type="NCBI Taxonomy" id="2518993"/>
    <lineage>
        <taxon>Bacteria</taxon>
        <taxon>Pseudomonadati</taxon>
        <taxon>Pseudomonadota</taxon>
        <taxon>Gammaproteobacteria</taxon>
        <taxon>Cellvibrionales</taxon>
        <taxon>Halieaceae</taxon>
        <taxon>Candidatus Litorirhabdus</taxon>
    </lineage>
</organism>